<dbReference type="Gene3D" id="2.40.50.140">
    <property type="entry name" value="Nucleic acid-binding proteins"/>
    <property type="match status" value="1"/>
</dbReference>
<dbReference type="AlphaFoldDB" id="A0A1G5E4L3"/>
<feature type="binding site" evidence="7">
    <location>
        <position position="501"/>
    </location>
    <ligand>
        <name>L-aspartate</name>
        <dbReference type="ChEBI" id="CHEBI:29991"/>
    </ligand>
</feature>
<comment type="function">
    <text evidence="7">Catalyzes the attachment of L-aspartate to tRNA(Asp) in a two-step reaction: L-aspartate is first activated by ATP to form Asp-AMP and then transferred to the acceptor end of tRNA(Asp).</text>
</comment>
<feature type="region of interest" description="Aspartate" evidence="7">
    <location>
        <begin position="199"/>
        <end position="202"/>
    </location>
</feature>
<dbReference type="GO" id="GO:0005524">
    <property type="term" value="F:ATP binding"/>
    <property type="evidence" value="ECO:0007669"/>
    <property type="project" value="UniProtKB-UniRule"/>
</dbReference>
<dbReference type="SUPFAM" id="SSF55261">
    <property type="entry name" value="GAD domain-like"/>
    <property type="match status" value="1"/>
</dbReference>
<dbReference type="InterPro" id="IPR012340">
    <property type="entry name" value="NA-bd_OB-fold"/>
</dbReference>
<dbReference type="EC" id="6.1.1.12" evidence="7"/>
<comment type="caution">
    <text evidence="7">Lacks conserved residue(s) required for the propagation of feature annotation.</text>
</comment>
<dbReference type="HAMAP" id="MF_00044">
    <property type="entry name" value="Asp_tRNA_synth_type1"/>
    <property type="match status" value="1"/>
</dbReference>
<dbReference type="InterPro" id="IPR045864">
    <property type="entry name" value="aa-tRNA-synth_II/BPL/LPL"/>
</dbReference>
<gene>
    <name evidence="7" type="primary">aspS</name>
    <name evidence="9" type="ORF">SAMN02910451_01785</name>
</gene>
<feature type="binding site" evidence="7">
    <location>
        <begin position="221"/>
        <end position="223"/>
    </location>
    <ligand>
        <name>ATP</name>
        <dbReference type="ChEBI" id="CHEBI:30616"/>
    </ligand>
</feature>
<dbReference type="InterPro" id="IPR047089">
    <property type="entry name" value="Asp-tRNA-ligase_1_N"/>
</dbReference>
<dbReference type="Proteomes" id="UP000183047">
    <property type="component" value="Unassembled WGS sequence"/>
</dbReference>
<dbReference type="PRINTS" id="PR01042">
    <property type="entry name" value="TRNASYNTHASP"/>
</dbReference>
<dbReference type="OrthoDB" id="9802326at2"/>
<keyword evidence="5 7" id="KW-0648">Protein biosynthesis</keyword>
<name>A0A1G5E4L3_9FIRM</name>
<dbReference type="GO" id="GO:0016740">
    <property type="term" value="F:transferase activity"/>
    <property type="evidence" value="ECO:0007669"/>
    <property type="project" value="UniProtKB-ARBA"/>
</dbReference>
<feature type="domain" description="Aminoacyl-transfer RNA synthetases class-II family profile" evidence="8">
    <location>
        <begin position="147"/>
        <end position="565"/>
    </location>
</feature>
<keyword evidence="3 7" id="KW-0547">Nucleotide-binding</keyword>
<comment type="catalytic activity">
    <reaction evidence="7">
        <text>tRNA(Asp) + L-aspartate + ATP = L-aspartyl-tRNA(Asp) + AMP + diphosphate</text>
        <dbReference type="Rhea" id="RHEA:19649"/>
        <dbReference type="Rhea" id="RHEA-COMP:9660"/>
        <dbReference type="Rhea" id="RHEA-COMP:9678"/>
        <dbReference type="ChEBI" id="CHEBI:29991"/>
        <dbReference type="ChEBI" id="CHEBI:30616"/>
        <dbReference type="ChEBI" id="CHEBI:33019"/>
        <dbReference type="ChEBI" id="CHEBI:78442"/>
        <dbReference type="ChEBI" id="CHEBI:78516"/>
        <dbReference type="ChEBI" id="CHEBI:456215"/>
        <dbReference type="EC" id="6.1.1.12"/>
    </reaction>
</comment>
<dbReference type="NCBIfam" id="NF001750">
    <property type="entry name" value="PRK00476.1"/>
    <property type="match status" value="1"/>
</dbReference>
<comment type="subcellular location">
    <subcellularLocation>
        <location evidence="7">Cytoplasm</location>
    </subcellularLocation>
</comment>
<dbReference type="Pfam" id="PF00152">
    <property type="entry name" value="tRNA-synt_2"/>
    <property type="match status" value="1"/>
</dbReference>
<keyword evidence="10" id="KW-1185">Reference proteome</keyword>
<evidence type="ECO:0000259" key="8">
    <source>
        <dbReference type="PROSITE" id="PS50862"/>
    </source>
</evidence>
<dbReference type="SUPFAM" id="SSF55681">
    <property type="entry name" value="Class II aaRS and biotin synthetases"/>
    <property type="match status" value="1"/>
</dbReference>
<dbReference type="InterPro" id="IPR002312">
    <property type="entry name" value="Asp/Asn-tRNA-synth_IIb"/>
</dbReference>
<dbReference type="GO" id="GO:0140096">
    <property type="term" value="F:catalytic activity, acting on a protein"/>
    <property type="evidence" value="ECO:0007669"/>
    <property type="project" value="UniProtKB-ARBA"/>
</dbReference>
<dbReference type="InterPro" id="IPR006195">
    <property type="entry name" value="aa-tRNA-synth_II"/>
</dbReference>
<evidence type="ECO:0000256" key="7">
    <source>
        <dbReference type="HAMAP-Rule" id="MF_00044"/>
    </source>
</evidence>
<dbReference type="GO" id="GO:0003676">
    <property type="term" value="F:nucleic acid binding"/>
    <property type="evidence" value="ECO:0007669"/>
    <property type="project" value="InterPro"/>
</dbReference>
<dbReference type="PANTHER" id="PTHR22594:SF5">
    <property type="entry name" value="ASPARTATE--TRNA LIGASE, MITOCHONDRIAL"/>
    <property type="match status" value="1"/>
</dbReference>
<evidence type="ECO:0000256" key="2">
    <source>
        <dbReference type="ARBA" id="ARBA00022598"/>
    </source>
</evidence>
<dbReference type="InterPro" id="IPR004115">
    <property type="entry name" value="GAD-like_sf"/>
</dbReference>
<dbReference type="EMBL" id="FMUR01000010">
    <property type="protein sequence ID" value="SCY21899.1"/>
    <property type="molecule type" value="Genomic_DNA"/>
</dbReference>
<evidence type="ECO:0000313" key="9">
    <source>
        <dbReference type="EMBL" id="SCY21899.1"/>
    </source>
</evidence>
<evidence type="ECO:0000256" key="4">
    <source>
        <dbReference type="ARBA" id="ARBA00022840"/>
    </source>
</evidence>
<dbReference type="GO" id="GO:0005737">
    <property type="term" value="C:cytoplasm"/>
    <property type="evidence" value="ECO:0007669"/>
    <property type="project" value="UniProtKB-SubCell"/>
</dbReference>
<dbReference type="GO" id="GO:0004815">
    <property type="term" value="F:aspartate-tRNA ligase activity"/>
    <property type="evidence" value="ECO:0007669"/>
    <property type="project" value="UniProtKB-UniRule"/>
</dbReference>
<dbReference type="CDD" id="cd00777">
    <property type="entry name" value="AspRS_core"/>
    <property type="match status" value="1"/>
</dbReference>
<organism evidence="9 10">
    <name type="scientific">Butyrivibrio hungatei</name>
    <dbReference type="NCBI Taxonomy" id="185008"/>
    <lineage>
        <taxon>Bacteria</taxon>
        <taxon>Bacillati</taxon>
        <taxon>Bacillota</taxon>
        <taxon>Clostridia</taxon>
        <taxon>Lachnospirales</taxon>
        <taxon>Lachnospiraceae</taxon>
        <taxon>Butyrivibrio</taxon>
    </lineage>
</organism>
<dbReference type="RefSeq" id="WP_074462379.1">
    <property type="nucleotide sequence ID" value="NZ_FMUR01000010.1"/>
</dbReference>
<dbReference type="Gene3D" id="3.30.1360.30">
    <property type="entry name" value="GAD-like domain"/>
    <property type="match status" value="1"/>
</dbReference>
<dbReference type="CDD" id="cd04317">
    <property type="entry name" value="EcAspRS_like_N"/>
    <property type="match status" value="1"/>
</dbReference>
<comment type="similarity">
    <text evidence="1 7">Belongs to the class-II aminoacyl-tRNA synthetase family. Type 1 subfamily.</text>
</comment>
<dbReference type="GO" id="GO:0006422">
    <property type="term" value="P:aspartyl-tRNA aminoacylation"/>
    <property type="evidence" value="ECO:0007669"/>
    <property type="project" value="UniProtKB-UniRule"/>
</dbReference>
<comment type="subunit">
    <text evidence="7">Homodimer.</text>
</comment>
<evidence type="ECO:0000256" key="5">
    <source>
        <dbReference type="ARBA" id="ARBA00022917"/>
    </source>
</evidence>
<protein>
    <recommendedName>
        <fullName evidence="7">Aspartate--tRNA ligase</fullName>
        <ecNumber evidence="7">6.1.1.12</ecNumber>
    </recommendedName>
    <alternativeName>
        <fullName evidence="7">Aspartyl-tRNA synthetase</fullName>
        <shortName evidence="7">AspRS</shortName>
    </alternativeName>
</protein>
<evidence type="ECO:0000256" key="1">
    <source>
        <dbReference type="ARBA" id="ARBA00006303"/>
    </source>
</evidence>
<dbReference type="STRING" id="185008.bhn_I0152"/>
<evidence type="ECO:0000256" key="6">
    <source>
        <dbReference type="ARBA" id="ARBA00023146"/>
    </source>
</evidence>
<dbReference type="InterPro" id="IPR004524">
    <property type="entry name" value="Asp-tRNA-ligase_1"/>
</dbReference>
<keyword evidence="2 7" id="KW-0436">Ligase</keyword>
<feature type="binding site" evidence="7">
    <location>
        <position position="175"/>
    </location>
    <ligand>
        <name>L-aspartate</name>
        <dbReference type="ChEBI" id="CHEBI:29991"/>
    </ligand>
</feature>
<keyword evidence="6 7" id="KW-0030">Aminoacyl-tRNA synthetase</keyword>
<sequence>MMQSRTHNCGELRIDNVGESVTLVGWLENMREVGSGLGFVVLRDFYGTTQIVLETEEMVKTAKAINKESTISVKGVVRERSSKNPKQETGDIEVVPESIEILGRCRYNELPFEINHSREADETARLKYRYLDLRNPEVKKNIILRCNVVAALRSAMTEHGFLEITTPILTASSPEGARDYLVPARKHPGKFYALPQAPQQFKQLLMTAGFDRYFQIAPCFRDEDARGDRSPGEFYQLDMEMAFASQEDVFAVIEDVLPPIFAKYGNYDRASGAPFMRIPYLEAMEKYGTDKPDLRIDLTVQDATEVLADCGFGPFATKAEDGSATDVRVKAVVISDFKESRKFIDKTIGDVEVQSGNKAYWFRMDENSELVGGIAKFVAPIKDSVVSALGIKPGDLVVLSSGKLGAAQKTAGVVVKTFGAAVPGHMDKEQYTFCWIVDFPMYEIGEESGELEFCHNPFSMPSGGLETLLKAERGEIDPLSITADQYDLVCNGVELSSGAVRNHDPEIMIKAFEMVRLGEEDVKAKFPAMYNAFCYGAPPHAGIAPGVDRMVMLLAGEDSIREIIPFPMNKNAQDVMMGAPGYVTDKQLEELHIKTTAIEEEQ</sequence>
<dbReference type="InterPro" id="IPR004365">
    <property type="entry name" value="NA-bd_OB_tRNA"/>
</dbReference>
<reference evidence="10" key="1">
    <citation type="submission" date="2016-10" db="EMBL/GenBank/DDBJ databases">
        <authorList>
            <person name="Varghese N."/>
            <person name="Submissions S."/>
        </authorList>
    </citation>
    <scope>NUCLEOTIDE SEQUENCE [LARGE SCALE GENOMIC DNA]</scope>
    <source>
        <strain evidence="10">XBD2006</strain>
    </source>
</reference>
<feature type="binding site" evidence="7">
    <location>
        <position position="221"/>
    </location>
    <ligand>
        <name>L-aspartate</name>
        <dbReference type="ChEBI" id="CHEBI:29991"/>
    </ligand>
</feature>
<feature type="binding site" evidence="7">
    <location>
        <position position="455"/>
    </location>
    <ligand>
        <name>L-aspartate</name>
        <dbReference type="ChEBI" id="CHEBI:29991"/>
    </ligand>
</feature>
<dbReference type="PANTHER" id="PTHR22594">
    <property type="entry name" value="ASPARTYL/LYSYL-TRNA SYNTHETASE"/>
    <property type="match status" value="1"/>
</dbReference>
<dbReference type="PROSITE" id="PS50862">
    <property type="entry name" value="AA_TRNA_LIGASE_II"/>
    <property type="match status" value="1"/>
</dbReference>
<feature type="binding site" evidence="7">
    <location>
        <begin position="546"/>
        <end position="549"/>
    </location>
    <ligand>
        <name>ATP</name>
        <dbReference type="ChEBI" id="CHEBI:30616"/>
    </ligand>
</feature>
<feature type="binding site" evidence="7">
    <location>
        <position position="494"/>
    </location>
    <ligand>
        <name>ATP</name>
        <dbReference type="ChEBI" id="CHEBI:30616"/>
    </ligand>
</feature>
<proteinExistence type="inferred from homology"/>
<accession>A0A1G5E4L3</accession>
<keyword evidence="4 7" id="KW-0067">ATP-binding</keyword>
<dbReference type="Pfam" id="PF01336">
    <property type="entry name" value="tRNA_anti-codon"/>
    <property type="match status" value="1"/>
</dbReference>
<keyword evidence="7" id="KW-0963">Cytoplasm</keyword>
<dbReference type="SUPFAM" id="SSF50249">
    <property type="entry name" value="Nucleic acid-binding proteins"/>
    <property type="match status" value="1"/>
</dbReference>
<dbReference type="Gene3D" id="3.30.930.10">
    <property type="entry name" value="Bira Bifunctional Protein, Domain 2"/>
    <property type="match status" value="1"/>
</dbReference>
<dbReference type="InterPro" id="IPR004364">
    <property type="entry name" value="Aa-tRNA-synt_II"/>
</dbReference>
<dbReference type="NCBIfam" id="TIGR00459">
    <property type="entry name" value="aspS_bact"/>
    <property type="match status" value="1"/>
</dbReference>
<evidence type="ECO:0000313" key="10">
    <source>
        <dbReference type="Proteomes" id="UP000183047"/>
    </source>
</evidence>
<dbReference type="InterPro" id="IPR047090">
    <property type="entry name" value="AspRS_core"/>
</dbReference>
<evidence type="ECO:0000256" key="3">
    <source>
        <dbReference type="ARBA" id="ARBA00022741"/>
    </source>
</evidence>